<keyword evidence="5" id="KW-0256">Endoplasmic reticulum</keyword>
<evidence type="ECO:0000313" key="9">
    <source>
        <dbReference type="EMBL" id="QDZ20097.1"/>
    </source>
</evidence>
<evidence type="ECO:0000256" key="3">
    <source>
        <dbReference type="ARBA" id="ARBA00006347"/>
    </source>
</evidence>
<dbReference type="GO" id="GO:0006457">
    <property type="term" value="P:protein folding"/>
    <property type="evidence" value="ECO:0007669"/>
    <property type="project" value="TreeGrafter"/>
</dbReference>
<dbReference type="PANTHER" id="PTHR18929">
    <property type="entry name" value="PROTEIN DISULFIDE ISOMERASE"/>
    <property type="match status" value="1"/>
</dbReference>
<keyword evidence="6 9" id="KW-0413">Isomerase</keyword>
<comment type="subcellular location">
    <subcellularLocation>
        <location evidence="2">Endoplasmic reticulum lumen</location>
    </subcellularLocation>
</comment>
<sequence>MAELPRRGGKYPGLPIALALFFALVAAPLPSACLKILELDALSLPKAIENHKKLLLVEFYSPDCAHCQLLEPVLEEAADELVGKASVVKIDSRNAHELNQKYRVRQTPTLVLFQNGREVTSSREDLQGYRTKDSLVPFVLGFRGPAVRKVKRRGDLDKLVDERGMVACGLFPSAGGASEVFQRLGERLRGHIPFAAVTGDASKAKEISESFGLDHHLPSIFITKKWNYTIQYAGDQGNVSEVQSFLDHHGFPLVGNLSMLTYYRYESRGSDRVYLFYDSGGEEEGAGEARASLEKIAKDHDELSFLTISSVATESGRTTIMQESGLSELELPALAVVSKDKSLKVAHSQLTPLTERSMQATIEAFLRHQGAEGGGERNHFCVDGSAYGDDQANEVRLRTSDDGEEDDLLSRYEMHAQNQKSYWGLDESTVREVSEVSYGKVLKRSWKDTLIVYTARWCTHALALEHLLESLVRSGELDGLLESELTIVKVDVVLTPVVSRKSVGRIPAMKYVSARYKDFPYWFGGDATSRQDVLDFIHTYHSMRHVEIPGEGPSPFSKKKKDVMSDVVSALGGSEEAAKDFHDEI</sequence>
<dbReference type="AlphaFoldDB" id="A0A5B8MI31"/>
<dbReference type="Pfam" id="PF00085">
    <property type="entry name" value="Thioredoxin"/>
    <property type="match status" value="1"/>
</dbReference>
<proteinExistence type="inferred from homology"/>
<evidence type="ECO:0000256" key="4">
    <source>
        <dbReference type="ARBA" id="ARBA00012723"/>
    </source>
</evidence>
<evidence type="ECO:0000256" key="7">
    <source>
        <dbReference type="ARBA" id="ARBA00023284"/>
    </source>
</evidence>
<dbReference type="EMBL" id="CP031036">
    <property type="protein sequence ID" value="QDZ20097.1"/>
    <property type="molecule type" value="Genomic_DNA"/>
</dbReference>
<dbReference type="GO" id="GO:0034976">
    <property type="term" value="P:response to endoplasmic reticulum stress"/>
    <property type="evidence" value="ECO:0007669"/>
    <property type="project" value="TreeGrafter"/>
</dbReference>
<evidence type="ECO:0000313" key="10">
    <source>
        <dbReference type="Proteomes" id="UP000316726"/>
    </source>
</evidence>
<dbReference type="EC" id="5.3.4.1" evidence="4"/>
<evidence type="ECO:0000256" key="5">
    <source>
        <dbReference type="ARBA" id="ARBA00022824"/>
    </source>
</evidence>
<dbReference type="PROSITE" id="PS51352">
    <property type="entry name" value="THIOREDOXIN_2"/>
    <property type="match status" value="1"/>
</dbReference>
<comment type="similarity">
    <text evidence="3">Belongs to the protein disulfide isomerase family.</text>
</comment>
<accession>A0A5B8MI31</accession>
<dbReference type="SUPFAM" id="SSF52833">
    <property type="entry name" value="Thioredoxin-like"/>
    <property type="match status" value="3"/>
</dbReference>
<evidence type="ECO:0000256" key="2">
    <source>
        <dbReference type="ARBA" id="ARBA00004319"/>
    </source>
</evidence>
<dbReference type="CDD" id="cd02961">
    <property type="entry name" value="PDI_a_family"/>
    <property type="match status" value="1"/>
</dbReference>
<dbReference type="GO" id="GO:0005788">
    <property type="term" value="C:endoplasmic reticulum lumen"/>
    <property type="evidence" value="ECO:0007669"/>
    <property type="project" value="UniProtKB-SubCell"/>
</dbReference>
<organism evidence="9 10">
    <name type="scientific">Chloropicon primus</name>
    <dbReference type="NCBI Taxonomy" id="1764295"/>
    <lineage>
        <taxon>Eukaryota</taxon>
        <taxon>Viridiplantae</taxon>
        <taxon>Chlorophyta</taxon>
        <taxon>Chloropicophyceae</taxon>
        <taxon>Chloropicales</taxon>
        <taxon>Chloropicaceae</taxon>
        <taxon>Chloropicon</taxon>
    </lineage>
</organism>
<protein>
    <recommendedName>
        <fullName evidence="4">protein disulfide-isomerase</fullName>
        <ecNumber evidence="4">5.3.4.1</ecNumber>
    </recommendedName>
</protein>
<dbReference type="Gene3D" id="3.40.30.10">
    <property type="entry name" value="Glutaredoxin"/>
    <property type="match status" value="4"/>
</dbReference>
<dbReference type="GO" id="GO:0003756">
    <property type="term" value="F:protein disulfide isomerase activity"/>
    <property type="evidence" value="ECO:0007669"/>
    <property type="project" value="UniProtKB-EC"/>
</dbReference>
<name>A0A5B8MI31_9CHLO</name>
<feature type="domain" description="Thioredoxin" evidence="8">
    <location>
        <begin position="23"/>
        <end position="144"/>
    </location>
</feature>
<gene>
    <name evidence="9" type="ORF">A3770_03p26150</name>
</gene>
<dbReference type="OrthoDB" id="427280at2759"/>
<evidence type="ECO:0000259" key="8">
    <source>
        <dbReference type="PROSITE" id="PS51352"/>
    </source>
</evidence>
<dbReference type="STRING" id="1764295.A0A5B8MI31"/>
<evidence type="ECO:0000256" key="6">
    <source>
        <dbReference type="ARBA" id="ARBA00023235"/>
    </source>
</evidence>
<dbReference type="InterPro" id="IPR036249">
    <property type="entry name" value="Thioredoxin-like_sf"/>
</dbReference>
<reference evidence="9 10" key="1">
    <citation type="submission" date="2018-07" db="EMBL/GenBank/DDBJ databases">
        <title>The complete nuclear genome of the prasinophyte Chloropicon primus (CCMP1205).</title>
        <authorList>
            <person name="Pombert J.-F."/>
            <person name="Otis C."/>
            <person name="Turmel M."/>
            <person name="Lemieux C."/>
        </authorList>
    </citation>
    <scope>NUCLEOTIDE SEQUENCE [LARGE SCALE GENOMIC DNA]</scope>
    <source>
        <strain evidence="9 10">CCMP1205</strain>
    </source>
</reference>
<dbReference type="Pfam" id="PF13848">
    <property type="entry name" value="Thioredoxin_6"/>
    <property type="match status" value="1"/>
</dbReference>
<dbReference type="PANTHER" id="PTHR18929:SF132">
    <property type="entry name" value="PROTEIN DISULFIDE-ISOMERASE A3"/>
    <property type="match status" value="1"/>
</dbReference>
<keyword evidence="7" id="KW-0676">Redox-active center</keyword>
<dbReference type="Proteomes" id="UP000316726">
    <property type="component" value="Chromosome 3"/>
</dbReference>
<dbReference type="InterPro" id="IPR013766">
    <property type="entry name" value="Thioredoxin_domain"/>
</dbReference>
<evidence type="ECO:0000256" key="1">
    <source>
        <dbReference type="ARBA" id="ARBA00001182"/>
    </source>
</evidence>
<comment type="catalytic activity">
    <reaction evidence="1">
        <text>Catalyzes the rearrangement of -S-S- bonds in proteins.</text>
        <dbReference type="EC" id="5.3.4.1"/>
    </reaction>
</comment>
<dbReference type="CDD" id="cd02982">
    <property type="entry name" value="PDI_b'_family"/>
    <property type="match status" value="1"/>
</dbReference>
<keyword evidence="10" id="KW-1185">Reference proteome</keyword>